<keyword evidence="10" id="KW-1185">Reference proteome</keyword>
<dbReference type="PANTHER" id="PTHR30161">
    <property type="entry name" value="FLAGELLAR EXPORT PROTEIN, MEMBRANE FLHA SUBUNIT-RELATED"/>
    <property type="match status" value="1"/>
</dbReference>
<dbReference type="Proteomes" id="UP000249799">
    <property type="component" value="Chromosome"/>
</dbReference>
<protein>
    <submittedName>
        <fullName evidence="9">EscV/YscV/HrcV family type III secretion system export apparatus protein</fullName>
    </submittedName>
</protein>
<dbReference type="InterPro" id="IPR001712">
    <property type="entry name" value="T3SS_FHIPEP"/>
</dbReference>
<comment type="similarity">
    <text evidence="2">Belongs to the FHIPEP (flagella/HR/invasion proteins export pore) family.</text>
</comment>
<dbReference type="OrthoDB" id="9759185at2"/>
<gene>
    <name evidence="9" type="ORF">DN745_10315</name>
</gene>
<dbReference type="PANTHER" id="PTHR30161:SF1">
    <property type="entry name" value="FLAGELLAR BIOSYNTHESIS PROTEIN FLHA-RELATED"/>
    <property type="match status" value="1"/>
</dbReference>
<name>A0A2Z4FL86_9DELT</name>
<evidence type="ECO:0000256" key="8">
    <source>
        <dbReference type="ARBA" id="ARBA00023136"/>
    </source>
</evidence>
<evidence type="ECO:0000256" key="3">
    <source>
        <dbReference type="ARBA" id="ARBA00022448"/>
    </source>
</evidence>
<proteinExistence type="inferred from homology"/>
<dbReference type="InterPro" id="IPR042194">
    <property type="entry name" value="FHIPEP_1"/>
</dbReference>
<dbReference type="NCBIfam" id="TIGR01399">
    <property type="entry name" value="hrcV"/>
    <property type="match status" value="1"/>
</dbReference>
<keyword evidence="8" id="KW-0472">Membrane</keyword>
<dbReference type="PROSITE" id="PS00994">
    <property type="entry name" value="FHIPEP"/>
    <property type="match status" value="1"/>
</dbReference>
<dbReference type="InterPro" id="IPR006302">
    <property type="entry name" value="T3SS_HrcV"/>
</dbReference>
<dbReference type="Pfam" id="PF00771">
    <property type="entry name" value="FHIPEP"/>
    <property type="match status" value="1"/>
</dbReference>
<keyword evidence="6" id="KW-0812">Transmembrane</keyword>
<dbReference type="GO" id="GO:0009306">
    <property type="term" value="P:protein secretion"/>
    <property type="evidence" value="ECO:0007669"/>
    <property type="project" value="InterPro"/>
</dbReference>
<dbReference type="InterPro" id="IPR042193">
    <property type="entry name" value="FHIPEP_3"/>
</dbReference>
<dbReference type="AlphaFoldDB" id="A0A2Z4FL86"/>
<dbReference type="RefSeq" id="WP_111334595.1">
    <property type="nucleotide sequence ID" value="NZ_CP030032.1"/>
</dbReference>
<accession>A0A2Z4FL86</accession>
<keyword evidence="3" id="KW-0813">Transport</keyword>
<evidence type="ECO:0000256" key="7">
    <source>
        <dbReference type="ARBA" id="ARBA00022989"/>
    </source>
</evidence>
<evidence type="ECO:0000256" key="5">
    <source>
        <dbReference type="ARBA" id="ARBA00022519"/>
    </source>
</evidence>
<comment type="subcellular location">
    <subcellularLocation>
        <location evidence="1">Cell inner membrane</location>
        <topology evidence="1">Multi-pass membrane protein</topology>
    </subcellularLocation>
</comment>
<organism evidence="9 10">
    <name type="scientific">Bradymonas sediminis</name>
    <dbReference type="NCBI Taxonomy" id="1548548"/>
    <lineage>
        <taxon>Bacteria</taxon>
        <taxon>Deltaproteobacteria</taxon>
        <taxon>Bradymonadales</taxon>
        <taxon>Bradymonadaceae</taxon>
        <taxon>Bradymonas</taxon>
    </lineage>
</organism>
<evidence type="ECO:0000256" key="4">
    <source>
        <dbReference type="ARBA" id="ARBA00022475"/>
    </source>
</evidence>
<evidence type="ECO:0000313" key="9">
    <source>
        <dbReference type="EMBL" id="AWV89713.1"/>
    </source>
</evidence>
<dbReference type="Gene3D" id="3.40.50.12790">
    <property type="entry name" value="FHIPEP family, domain 4"/>
    <property type="match status" value="1"/>
</dbReference>
<dbReference type="PIRSF" id="PIRSF005419">
    <property type="entry name" value="FlhA"/>
    <property type="match status" value="1"/>
</dbReference>
<keyword evidence="5" id="KW-0997">Cell inner membrane</keyword>
<reference evidence="9 10" key="1">
    <citation type="submission" date="2018-06" db="EMBL/GenBank/DDBJ databases">
        <title>Lujinxingia sediminis gen. nov. sp. nov., a new facultative anaerobic member of the class Deltaproteobacteria, and proposal of Lujinxingaceae fam. nov.</title>
        <authorList>
            <person name="Guo L.-Y."/>
            <person name="Li C.-M."/>
            <person name="Wang S."/>
            <person name="Du Z.-J."/>
        </authorList>
    </citation>
    <scope>NUCLEOTIDE SEQUENCE [LARGE SCALE GENOMIC DNA]</scope>
    <source>
        <strain evidence="9 10">FA350</strain>
    </source>
</reference>
<evidence type="ECO:0000313" key="10">
    <source>
        <dbReference type="Proteomes" id="UP000249799"/>
    </source>
</evidence>
<dbReference type="Gene3D" id="3.40.30.60">
    <property type="entry name" value="FHIPEP family, domain 1"/>
    <property type="match status" value="1"/>
</dbReference>
<dbReference type="SMR" id="A0A2Z4FL86"/>
<dbReference type="EMBL" id="CP030032">
    <property type="protein sequence ID" value="AWV89713.1"/>
    <property type="molecule type" value="Genomic_DNA"/>
</dbReference>
<evidence type="ECO:0000256" key="2">
    <source>
        <dbReference type="ARBA" id="ARBA00008835"/>
    </source>
</evidence>
<dbReference type="PRINTS" id="PR00949">
    <property type="entry name" value="TYPE3IMAPROT"/>
</dbReference>
<sequence length="702" mass="75527">MIKQGTIQEFLTKNSDLALAFMVIAIIGMMIVPLPSFLLDMLLTLNITIAVTLLMVSLYVPGAIEISTFPSLLLVTTLFRLALNVSSTRLILLYADAGEVISSFGNFVVQGNYVVGAVIFLILTLIQFLVIAKGSERVSEVAARFTLDAMPGKQMSIDADLRAGAFDLDEARRRRALVQKESKLYGAMDGAMKFVKGDAIAGIIMTSINIIAGMIVGIVMLDMPAAEAAGTYTLLTIGDGLVSQIPALLISTSAGIIVTRVGGGDDDGHLGGDIFRQIVAQPKALAIAAVVLGLLGIIPGLPTVPFLLMGTVVGLAAWGLMRAGPLGEGELTQEQAQQVEEVEEEAKSGARQARAMIPALTPLALDIGSALASEIAGEREEWLRGMVPSMREGVFHEIGVKVPGVRVRTGARHCGARQFMISLDEVPVDMGEVPRGSVLVNEDPASLEVFEITAQPTRHPVTGQPAAWIDKDDRQTVESAGYSTWDAAAYMLLRLTATLKENASEFVGLQQVQQMLDQLEGPYPASVQEVIPKLIALPELTNILRRLAEEGISLRNLPRILEVLSERAQNIKDPVELTEEVRAGLSRYITHKYAGHDGTVVVYVVDRDVEEMISKAVRKTPQGSFLALAPTDTQAILAGVRAQLEGDVAAGRAPIVLTDQAVRRYLRKLVSLEMPQATVLSYQELDPALRIQPIGRIEASYA</sequence>
<dbReference type="KEGG" id="bsed:DN745_10315"/>
<dbReference type="InterPro" id="IPR042196">
    <property type="entry name" value="FHIPEP_4"/>
</dbReference>
<keyword evidence="4" id="KW-1003">Cell membrane</keyword>
<dbReference type="InterPro" id="IPR025505">
    <property type="entry name" value="FHIPEP_CS"/>
</dbReference>
<keyword evidence="7" id="KW-1133">Transmembrane helix</keyword>
<dbReference type="GO" id="GO:0044780">
    <property type="term" value="P:bacterial-type flagellum assembly"/>
    <property type="evidence" value="ECO:0007669"/>
    <property type="project" value="TreeGrafter"/>
</dbReference>
<dbReference type="GO" id="GO:0005886">
    <property type="term" value="C:plasma membrane"/>
    <property type="evidence" value="ECO:0007669"/>
    <property type="project" value="UniProtKB-SubCell"/>
</dbReference>
<dbReference type="Gene3D" id="1.10.8.540">
    <property type="entry name" value="FHIPEP family, domain 3"/>
    <property type="match status" value="1"/>
</dbReference>
<evidence type="ECO:0000256" key="6">
    <source>
        <dbReference type="ARBA" id="ARBA00022692"/>
    </source>
</evidence>
<evidence type="ECO:0000256" key="1">
    <source>
        <dbReference type="ARBA" id="ARBA00004429"/>
    </source>
</evidence>